<dbReference type="EMBL" id="BTRK01000006">
    <property type="protein sequence ID" value="GMR60581.1"/>
    <property type="molecule type" value="Genomic_DNA"/>
</dbReference>
<name>A0AAN5DCN0_9BILA</name>
<feature type="non-terminal residue" evidence="11">
    <location>
        <position position="1"/>
    </location>
</feature>
<evidence type="ECO:0000256" key="4">
    <source>
        <dbReference type="ARBA" id="ARBA00022452"/>
    </source>
</evidence>
<dbReference type="InterPro" id="IPR023614">
    <property type="entry name" value="Porin_dom_sf"/>
</dbReference>
<comment type="caution">
    <text evidence="11">The sequence shown here is derived from an EMBL/GenBank/DDBJ whole genome shotgun (WGS) entry which is preliminary data.</text>
</comment>
<comment type="similarity">
    <text evidence="2">Belongs to the Tom40 family.</text>
</comment>
<evidence type="ECO:0000256" key="5">
    <source>
        <dbReference type="ARBA" id="ARBA00022692"/>
    </source>
</evidence>
<evidence type="ECO:0000256" key="6">
    <source>
        <dbReference type="ARBA" id="ARBA00022787"/>
    </source>
</evidence>
<evidence type="ECO:0000313" key="12">
    <source>
        <dbReference type="Proteomes" id="UP001328107"/>
    </source>
</evidence>
<dbReference type="GO" id="GO:0005741">
    <property type="term" value="C:mitochondrial outer membrane"/>
    <property type="evidence" value="ECO:0007669"/>
    <property type="project" value="UniProtKB-SubCell"/>
</dbReference>
<organism evidence="11 12">
    <name type="scientific">Pristionchus mayeri</name>
    <dbReference type="NCBI Taxonomy" id="1317129"/>
    <lineage>
        <taxon>Eukaryota</taxon>
        <taxon>Metazoa</taxon>
        <taxon>Ecdysozoa</taxon>
        <taxon>Nematoda</taxon>
        <taxon>Chromadorea</taxon>
        <taxon>Rhabditida</taxon>
        <taxon>Rhabditina</taxon>
        <taxon>Diplogasteromorpha</taxon>
        <taxon>Diplogasteroidea</taxon>
        <taxon>Neodiplogasteridae</taxon>
        <taxon>Pristionchus</taxon>
    </lineage>
</organism>
<keyword evidence="8" id="KW-0496">Mitochondrion</keyword>
<evidence type="ECO:0000256" key="3">
    <source>
        <dbReference type="ARBA" id="ARBA00022448"/>
    </source>
</evidence>
<evidence type="ECO:0000256" key="10">
    <source>
        <dbReference type="SAM" id="MobiDB-lite"/>
    </source>
</evidence>
<keyword evidence="5" id="KW-0812">Transmembrane</keyword>
<dbReference type="Gene3D" id="2.40.160.10">
    <property type="entry name" value="Porin"/>
    <property type="match status" value="1"/>
</dbReference>
<evidence type="ECO:0000256" key="1">
    <source>
        <dbReference type="ARBA" id="ARBA00004374"/>
    </source>
</evidence>
<evidence type="ECO:0000256" key="9">
    <source>
        <dbReference type="ARBA" id="ARBA00023136"/>
    </source>
</evidence>
<keyword evidence="12" id="KW-1185">Reference proteome</keyword>
<keyword evidence="7" id="KW-0653">Protein transport</keyword>
<evidence type="ECO:0000256" key="2">
    <source>
        <dbReference type="ARBA" id="ARBA00010510"/>
    </source>
</evidence>
<dbReference type="AlphaFoldDB" id="A0AAN5DCN0"/>
<protein>
    <submittedName>
        <fullName evidence="11">Uncharacterized protein</fullName>
    </submittedName>
</protein>
<dbReference type="GO" id="GO:0030150">
    <property type="term" value="P:protein import into mitochondrial matrix"/>
    <property type="evidence" value="ECO:0007669"/>
    <property type="project" value="InterPro"/>
</dbReference>
<gene>
    <name evidence="11" type="ORF">PMAYCL1PPCAC_30776</name>
</gene>
<evidence type="ECO:0000256" key="8">
    <source>
        <dbReference type="ARBA" id="ARBA00023128"/>
    </source>
</evidence>
<reference evidence="12" key="1">
    <citation type="submission" date="2022-10" db="EMBL/GenBank/DDBJ databases">
        <title>Genome assembly of Pristionchus species.</title>
        <authorList>
            <person name="Yoshida K."/>
            <person name="Sommer R.J."/>
        </authorList>
    </citation>
    <scope>NUCLEOTIDE SEQUENCE [LARGE SCALE GENOMIC DNA]</scope>
    <source>
        <strain evidence="12">RS5460</strain>
    </source>
</reference>
<evidence type="ECO:0000313" key="11">
    <source>
        <dbReference type="EMBL" id="GMR60581.1"/>
    </source>
</evidence>
<evidence type="ECO:0000256" key="7">
    <source>
        <dbReference type="ARBA" id="ARBA00022927"/>
    </source>
</evidence>
<dbReference type="InterPro" id="IPR037930">
    <property type="entry name" value="Tom40"/>
</dbReference>
<accession>A0AAN5DCN0</accession>
<keyword evidence="6" id="KW-1000">Mitochondrion outer membrane</keyword>
<dbReference type="Proteomes" id="UP001328107">
    <property type="component" value="Unassembled WGS sequence"/>
</dbReference>
<dbReference type="CDD" id="cd07305">
    <property type="entry name" value="Porin3_Tom40"/>
    <property type="match status" value="1"/>
</dbReference>
<dbReference type="GO" id="GO:0008320">
    <property type="term" value="F:protein transmembrane transporter activity"/>
    <property type="evidence" value="ECO:0007669"/>
    <property type="project" value="InterPro"/>
</dbReference>
<comment type="subcellular location">
    <subcellularLocation>
        <location evidence="1">Mitochondrion outer membrane</location>
        <topology evidence="1">Multi-pass membrane protein</topology>
    </subcellularLocation>
</comment>
<dbReference type="PANTHER" id="PTHR10802">
    <property type="entry name" value="MITOCHONDRIAL IMPORT RECEPTOR SUBUNIT TOM40"/>
    <property type="match status" value="1"/>
</dbReference>
<keyword evidence="3" id="KW-0813">Transport</keyword>
<dbReference type="InterPro" id="IPR027246">
    <property type="entry name" value="Porin_Euk/Tom40"/>
</dbReference>
<sequence length="314" mass="34669">FSMAEGETSQSKAEFVPQEVPPLPVPPLGTYEELNRKCKDVFPMCFEGLKFAVQKGLSPHFQVSHTLSISQVNTGYRFGATFVGDSHITANEAYPVILADTDASGNTSATILHQFKNNIRMKLQSQIQDSQLAAAQCSLEHRGKLSTATLTMANIDLVNESGVIAGQFLRRITDRFDVGAELVYHYSKQIPGRQMSNLSYAARYTHPHWIGSVVLGKGLTSLNMSYYHKQHPNLSFGVDFETNFRTQESLTTLAYQAELPEEGVVMRASIDTNWTVGAVIEKRLSQFLPFTLALSGMLNHVKSAGRFGIGFIIG</sequence>
<keyword evidence="4" id="KW-1134">Transmembrane beta strand</keyword>
<feature type="region of interest" description="Disordered" evidence="10">
    <location>
        <begin position="1"/>
        <end position="20"/>
    </location>
</feature>
<keyword evidence="9" id="KW-0472">Membrane</keyword>
<proteinExistence type="inferred from homology"/>
<dbReference type="Pfam" id="PF01459">
    <property type="entry name" value="Porin_3"/>
    <property type="match status" value="1"/>
</dbReference>